<evidence type="ECO:0008006" key="3">
    <source>
        <dbReference type="Google" id="ProtNLM"/>
    </source>
</evidence>
<dbReference type="Gene3D" id="2.40.160.60">
    <property type="entry name" value="Outer membrane protein transport protein (OMPP1/FadL/TodX)"/>
    <property type="match status" value="1"/>
</dbReference>
<keyword evidence="2" id="KW-1185">Reference proteome</keyword>
<dbReference type="AlphaFoldDB" id="A0A443YWQ7"/>
<proteinExistence type="predicted"/>
<protein>
    <recommendedName>
        <fullName evidence="3">PorV/PorQ family protein</fullName>
    </recommendedName>
</protein>
<organism evidence="1 2">
    <name type="scientific">Pedobacter chitinilyticus</name>
    <dbReference type="NCBI Taxonomy" id="2233776"/>
    <lineage>
        <taxon>Bacteria</taxon>
        <taxon>Pseudomonadati</taxon>
        <taxon>Bacteroidota</taxon>
        <taxon>Sphingobacteriia</taxon>
        <taxon>Sphingobacteriales</taxon>
        <taxon>Sphingobacteriaceae</taxon>
        <taxon>Pedobacter</taxon>
    </lineage>
</organism>
<name>A0A443YWQ7_9SPHI</name>
<evidence type="ECO:0000313" key="1">
    <source>
        <dbReference type="EMBL" id="RWU08407.1"/>
    </source>
</evidence>
<sequence length="360" mass="39261">MRKYQLLIILAFFTISVNAQRKYSNEFLNIGVGSTAFGLSGSVVASVNDVTAGYWNPAGLARMETPRQASFMHSEYFAGIAKYDYGSFATSVQDNTAVIGASILRFGVDDIPDTSELIDADGNINYDRVKKFSAADYAFIFSYARKKGKKGIGNEDGLSYGANVKVIHRLVGEYGKSWGFGLDAGVQYKKGKWIFAAVGKDITSTFNSWSYNADKLSTVYATTGNDIPKSSTETTNPRIVLGVAYATPLSEKFNIMAETNVNLTTDGKRNVLVSADPVSADPTIGLSVDFKKTIFLRGGLGNIQKSTDFTGKQIYTYQPNMGVGIKIKNFSLDYALTNVGNSSDALYSNVFSIRLDFEKK</sequence>
<dbReference type="OrthoDB" id="9808507at2"/>
<gene>
    <name evidence="1" type="ORF">DPV69_08500</name>
</gene>
<dbReference type="RefSeq" id="WP_113646930.1">
    <property type="nucleotide sequence ID" value="NZ_QMHN01000002.1"/>
</dbReference>
<dbReference type="Proteomes" id="UP000284120">
    <property type="component" value="Unassembled WGS sequence"/>
</dbReference>
<accession>A0A443YWQ7</accession>
<dbReference type="EMBL" id="SAYW01000002">
    <property type="protein sequence ID" value="RWU08407.1"/>
    <property type="molecule type" value="Genomic_DNA"/>
</dbReference>
<reference evidence="1 2" key="1">
    <citation type="submission" date="2018-06" db="EMBL/GenBank/DDBJ databases">
        <title>Pedobacter endophyticus sp. nov., an endophytic bacterium isolated from a leaf of Triticum aestivum.</title>
        <authorList>
            <person name="Zhang L."/>
        </authorList>
    </citation>
    <scope>NUCLEOTIDE SEQUENCE [LARGE SCALE GENOMIC DNA]</scope>
    <source>
        <strain evidence="1 2">CM134L-2</strain>
    </source>
</reference>
<evidence type="ECO:0000313" key="2">
    <source>
        <dbReference type="Proteomes" id="UP000284120"/>
    </source>
</evidence>
<comment type="caution">
    <text evidence="1">The sequence shown here is derived from an EMBL/GenBank/DDBJ whole genome shotgun (WGS) entry which is preliminary data.</text>
</comment>